<proteinExistence type="predicted"/>
<evidence type="ECO:0000313" key="2">
    <source>
        <dbReference type="EMBL" id="PVM91270.1"/>
    </source>
</evidence>
<keyword evidence="3" id="KW-1185">Reference proteome</keyword>
<reference evidence="2 3" key="1">
    <citation type="submission" date="2018-04" db="EMBL/GenBank/DDBJ databases">
        <title>The genome sequence of Caulobacter sp. 744.</title>
        <authorList>
            <person name="Gao J."/>
            <person name="Sun J."/>
        </authorList>
    </citation>
    <scope>NUCLEOTIDE SEQUENCE [LARGE SCALE GENOMIC DNA]</scope>
    <source>
        <strain evidence="2 3">774</strain>
    </source>
</reference>
<accession>A0A2T9K5N0</accession>
<evidence type="ECO:0000313" key="3">
    <source>
        <dbReference type="Proteomes" id="UP000245073"/>
    </source>
</evidence>
<gene>
    <name evidence="2" type="ORF">DDF67_07230</name>
</gene>
<evidence type="ECO:0008006" key="4">
    <source>
        <dbReference type="Google" id="ProtNLM"/>
    </source>
</evidence>
<keyword evidence="1" id="KW-0732">Signal</keyword>
<feature type="chain" id="PRO_5015787994" description="EF-hand domain-containing protein" evidence="1">
    <location>
        <begin position="21"/>
        <end position="123"/>
    </location>
</feature>
<name>A0A2T9K5N0_9CAUL</name>
<protein>
    <recommendedName>
        <fullName evidence="4">EF-hand domain-containing protein</fullName>
    </recommendedName>
</protein>
<feature type="signal peptide" evidence="1">
    <location>
        <begin position="1"/>
        <end position="20"/>
    </location>
</feature>
<sequence>MIRIAALALPLLLSAAPGLAAAQAAPAPVRLMLNAADLDGDGAVSAEEAAQRLAATTTEELPAAVQPASLDKRLPVRFAPRDERDESGFPALAMKRRFVEASEFEQALEYRFQEELKERRKQR</sequence>
<evidence type="ECO:0000256" key="1">
    <source>
        <dbReference type="SAM" id="SignalP"/>
    </source>
</evidence>
<organism evidence="2 3">
    <name type="scientific">Caulobacter endophyticus</name>
    <dbReference type="NCBI Taxonomy" id="2172652"/>
    <lineage>
        <taxon>Bacteria</taxon>
        <taxon>Pseudomonadati</taxon>
        <taxon>Pseudomonadota</taxon>
        <taxon>Alphaproteobacteria</taxon>
        <taxon>Caulobacterales</taxon>
        <taxon>Caulobacteraceae</taxon>
        <taxon>Caulobacter</taxon>
    </lineage>
</organism>
<dbReference type="AlphaFoldDB" id="A0A2T9K5N0"/>
<dbReference type="EMBL" id="QDKQ01000031">
    <property type="protein sequence ID" value="PVM91270.1"/>
    <property type="molecule type" value="Genomic_DNA"/>
</dbReference>
<dbReference type="Proteomes" id="UP000245073">
    <property type="component" value="Unassembled WGS sequence"/>
</dbReference>
<dbReference type="RefSeq" id="WP_109100229.1">
    <property type="nucleotide sequence ID" value="NZ_QDKQ01000031.1"/>
</dbReference>
<comment type="caution">
    <text evidence="2">The sequence shown here is derived from an EMBL/GenBank/DDBJ whole genome shotgun (WGS) entry which is preliminary data.</text>
</comment>
<dbReference type="OrthoDB" id="7193333at2"/>